<evidence type="ECO:0000256" key="2">
    <source>
        <dbReference type="ARBA" id="ARBA00023125"/>
    </source>
</evidence>
<dbReference type="EMBL" id="JXAK01000003">
    <property type="protein sequence ID" value="KIL42111.1"/>
    <property type="molecule type" value="Genomic_DNA"/>
</dbReference>
<evidence type="ECO:0000256" key="1">
    <source>
        <dbReference type="ARBA" id="ARBA00023015"/>
    </source>
</evidence>
<protein>
    <recommendedName>
        <fullName evidence="5">HTH tetR-type domain-containing protein</fullName>
    </recommendedName>
</protein>
<accession>A0ABR5AMF0</accession>
<dbReference type="Proteomes" id="UP000031967">
    <property type="component" value="Unassembled WGS sequence"/>
</dbReference>
<gene>
    <name evidence="6" type="ORF">SD70_02715</name>
</gene>
<dbReference type="InterPro" id="IPR009057">
    <property type="entry name" value="Homeodomain-like_sf"/>
</dbReference>
<dbReference type="PROSITE" id="PS50977">
    <property type="entry name" value="HTH_TETR_2"/>
    <property type="match status" value="1"/>
</dbReference>
<dbReference type="InterPro" id="IPR025996">
    <property type="entry name" value="MT1864/Rv1816-like_C"/>
</dbReference>
<dbReference type="SUPFAM" id="SSF48498">
    <property type="entry name" value="Tetracyclin repressor-like, C-terminal domain"/>
    <property type="match status" value="1"/>
</dbReference>
<evidence type="ECO:0000313" key="6">
    <source>
        <dbReference type="EMBL" id="KIL42111.1"/>
    </source>
</evidence>
<evidence type="ECO:0000256" key="3">
    <source>
        <dbReference type="ARBA" id="ARBA00023163"/>
    </source>
</evidence>
<evidence type="ECO:0000259" key="5">
    <source>
        <dbReference type="PROSITE" id="PS50977"/>
    </source>
</evidence>
<dbReference type="InterPro" id="IPR036271">
    <property type="entry name" value="Tet_transcr_reg_TetR-rel_C_sf"/>
</dbReference>
<dbReference type="RefSeq" id="WP_041045425.1">
    <property type="nucleotide sequence ID" value="NZ_JXAK01000003.1"/>
</dbReference>
<evidence type="ECO:0000256" key="4">
    <source>
        <dbReference type="PROSITE-ProRule" id="PRU00335"/>
    </source>
</evidence>
<keyword evidence="7" id="KW-1185">Reference proteome</keyword>
<dbReference type="PANTHER" id="PTHR30055">
    <property type="entry name" value="HTH-TYPE TRANSCRIPTIONAL REGULATOR RUTR"/>
    <property type="match status" value="1"/>
</dbReference>
<comment type="caution">
    <text evidence="6">The sequence shown here is derived from an EMBL/GenBank/DDBJ whole genome shotgun (WGS) entry which is preliminary data.</text>
</comment>
<dbReference type="Pfam" id="PF13305">
    <property type="entry name" value="TetR_C_33"/>
    <property type="match status" value="1"/>
</dbReference>
<evidence type="ECO:0000313" key="7">
    <source>
        <dbReference type="Proteomes" id="UP000031967"/>
    </source>
</evidence>
<dbReference type="Pfam" id="PF00440">
    <property type="entry name" value="TetR_N"/>
    <property type="match status" value="1"/>
</dbReference>
<name>A0ABR5AMF0_9BACL</name>
<sequence>MPKSDQPKPKKQYHHGNLRQALIDAGLELIAEGHGAQIDLRKVARKVGVSHTAPYRHFADRNELMAAIAEEGLRNLADKVHRKIETVPDDFLSKLEAFAREYVEFAIAHPQLMREMFSGINTDYDAHPTLRQALLYLFEPLVSTLKQSQAADEIAKTEYVHLTLIIWSMIHGFSALVVENYVIRKSLQGTEAIDNMVHLCVQTLYHGLARKDTL</sequence>
<feature type="DNA-binding region" description="H-T-H motif" evidence="4">
    <location>
        <begin position="39"/>
        <end position="58"/>
    </location>
</feature>
<keyword evidence="1" id="KW-0805">Transcription regulation</keyword>
<organism evidence="6 7">
    <name type="scientific">Gordoniibacillus kamchatkensis</name>
    <dbReference type="NCBI Taxonomy" id="1590651"/>
    <lineage>
        <taxon>Bacteria</taxon>
        <taxon>Bacillati</taxon>
        <taxon>Bacillota</taxon>
        <taxon>Bacilli</taxon>
        <taxon>Bacillales</taxon>
        <taxon>Paenibacillaceae</taxon>
        <taxon>Gordoniibacillus</taxon>
    </lineage>
</organism>
<dbReference type="InterPro" id="IPR050109">
    <property type="entry name" value="HTH-type_TetR-like_transc_reg"/>
</dbReference>
<reference evidence="6 7" key="1">
    <citation type="submission" date="2014-12" db="EMBL/GenBank/DDBJ databases">
        <title>Draft genome sequence of Paenibacillus kamchatkensis strain B-2647.</title>
        <authorList>
            <person name="Karlyshev A.V."/>
            <person name="Kudryashova E.B."/>
        </authorList>
    </citation>
    <scope>NUCLEOTIDE SEQUENCE [LARGE SCALE GENOMIC DNA]</scope>
    <source>
        <strain evidence="6 7">VKM B-2647</strain>
    </source>
</reference>
<proteinExistence type="predicted"/>
<feature type="domain" description="HTH tetR-type" evidence="5">
    <location>
        <begin position="16"/>
        <end position="76"/>
    </location>
</feature>
<dbReference type="SUPFAM" id="SSF46689">
    <property type="entry name" value="Homeodomain-like"/>
    <property type="match status" value="1"/>
</dbReference>
<dbReference type="InterPro" id="IPR001647">
    <property type="entry name" value="HTH_TetR"/>
</dbReference>
<dbReference type="Gene3D" id="1.10.357.10">
    <property type="entry name" value="Tetracycline Repressor, domain 2"/>
    <property type="match status" value="1"/>
</dbReference>
<keyword evidence="3" id="KW-0804">Transcription</keyword>
<dbReference type="PANTHER" id="PTHR30055:SF220">
    <property type="entry name" value="TETR-FAMILY REGULATORY PROTEIN"/>
    <property type="match status" value="1"/>
</dbReference>
<keyword evidence="2 4" id="KW-0238">DNA-binding</keyword>